<feature type="transmembrane region" description="Helical" evidence="1">
    <location>
        <begin position="175"/>
        <end position="197"/>
    </location>
</feature>
<feature type="transmembrane region" description="Helical" evidence="1">
    <location>
        <begin position="65"/>
        <end position="81"/>
    </location>
</feature>
<keyword evidence="4" id="KW-1185">Reference proteome</keyword>
<keyword evidence="1" id="KW-0472">Membrane</keyword>
<comment type="caution">
    <text evidence="3">The sequence shown here is derived from an EMBL/GenBank/DDBJ whole genome shotgun (WGS) entry which is preliminary data.</text>
</comment>
<dbReference type="Pfam" id="PF04955">
    <property type="entry name" value="HupE_UreJ"/>
    <property type="match status" value="1"/>
</dbReference>
<gene>
    <name evidence="3" type="ORF">QO034_00015</name>
</gene>
<feature type="transmembrane region" description="Helical" evidence="1">
    <location>
        <begin position="87"/>
        <end position="104"/>
    </location>
</feature>
<feature type="transmembrane region" description="Helical" evidence="1">
    <location>
        <begin position="142"/>
        <end position="163"/>
    </location>
</feature>
<evidence type="ECO:0000313" key="4">
    <source>
        <dbReference type="Proteomes" id="UP001227126"/>
    </source>
</evidence>
<keyword evidence="1" id="KW-0812">Transmembrane</keyword>
<evidence type="ECO:0000256" key="2">
    <source>
        <dbReference type="SAM" id="SignalP"/>
    </source>
</evidence>
<feature type="chain" id="PRO_5046430559" evidence="2">
    <location>
        <begin position="22"/>
        <end position="200"/>
    </location>
</feature>
<reference evidence="3 4" key="1">
    <citation type="submission" date="2023-05" db="EMBL/GenBank/DDBJ databases">
        <title>Sedimentitalea sp. nov. JM2-8.</title>
        <authorList>
            <person name="Huang J."/>
        </authorList>
    </citation>
    <scope>NUCLEOTIDE SEQUENCE [LARGE SCALE GENOMIC DNA]</scope>
    <source>
        <strain evidence="3 4">JM2-8</strain>
    </source>
</reference>
<sequence length="200" mass="20792">MIKAWRLAWLPFVLAAGPAHAHSPIPGIKGFYTGLLHPFSTPSQVLLTIGLGLLAGGFATETERYRLVVFPISGIVGLVVAPDIAELDAAMFAAAFAACALAALVPGRLHVLAVVLVAAGGFLIGVASIPDDGPVRDRLFTMSGSIVGASIGLLYLAGISLAIRERYTWPWVGIAFRVLSAWLGAISLLMFSLGLAAGET</sequence>
<keyword evidence="2" id="KW-0732">Signal</keyword>
<evidence type="ECO:0000313" key="3">
    <source>
        <dbReference type="EMBL" id="MDK3071479.1"/>
    </source>
</evidence>
<feature type="transmembrane region" description="Helical" evidence="1">
    <location>
        <begin position="37"/>
        <end position="58"/>
    </location>
</feature>
<dbReference type="EMBL" id="JASNJE010000001">
    <property type="protein sequence ID" value="MDK3071479.1"/>
    <property type="molecule type" value="Genomic_DNA"/>
</dbReference>
<dbReference type="RefSeq" id="WP_284483440.1">
    <property type="nucleotide sequence ID" value="NZ_JASNJE010000001.1"/>
</dbReference>
<feature type="signal peptide" evidence="2">
    <location>
        <begin position="1"/>
        <end position="21"/>
    </location>
</feature>
<dbReference type="InterPro" id="IPR007038">
    <property type="entry name" value="HupE_UreJ"/>
</dbReference>
<organism evidence="3 4">
    <name type="scientific">Sedimentitalea xiamensis</name>
    <dbReference type="NCBI Taxonomy" id="3050037"/>
    <lineage>
        <taxon>Bacteria</taxon>
        <taxon>Pseudomonadati</taxon>
        <taxon>Pseudomonadota</taxon>
        <taxon>Alphaproteobacteria</taxon>
        <taxon>Rhodobacterales</taxon>
        <taxon>Paracoccaceae</taxon>
        <taxon>Sedimentitalea</taxon>
    </lineage>
</organism>
<name>A0ABT7F8N9_9RHOB</name>
<keyword evidence="1" id="KW-1133">Transmembrane helix</keyword>
<accession>A0ABT7F8N9</accession>
<proteinExistence type="predicted"/>
<evidence type="ECO:0000256" key="1">
    <source>
        <dbReference type="SAM" id="Phobius"/>
    </source>
</evidence>
<dbReference type="Proteomes" id="UP001227126">
    <property type="component" value="Unassembled WGS sequence"/>
</dbReference>
<protein>
    <submittedName>
        <fullName evidence="3">HupE/UreJ family protein</fullName>
    </submittedName>
</protein>
<feature type="transmembrane region" description="Helical" evidence="1">
    <location>
        <begin position="111"/>
        <end position="130"/>
    </location>
</feature>